<keyword evidence="2" id="KW-1185">Reference proteome</keyword>
<evidence type="ECO:0000313" key="1">
    <source>
        <dbReference type="EMBL" id="NRF71408.1"/>
    </source>
</evidence>
<sequence length="69" mass="7743">MSLTPEAIQCMTYADALAALTADPNTTYMLRQRMREDSERDVNEARCDAQLLAALLERRAVDERNAQPG</sequence>
<reference evidence="1 2" key="1">
    <citation type="submission" date="2020-05" db="EMBL/GenBank/DDBJ databases">
        <title>Aquincola sp. isolate from soil.</title>
        <authorList>
            <person name="Han J."/>
            <person name="Kim D.-U."/>
        </authorList>
    </citation>
    <scope>NUCLEOTIDE SEQUENCE [LARGE SCALE GENOMIC DNA]</scope>
    <source>
        <strain evidence="1 2">S2</strain>
    </source>
</reference>
<name>A0ABX2ES27_9BURK</name>
<dbReference type="EMBL" id="JABRWJ010000011">
    <property type="protein sequence ID" value="NRF71408.1"/>
    <property type="molecule type" value="Genomic_DNA"/>
</dbReference>
<gene>
    <name evidence="1" type="ORF">HLB44_30925</name>
</gene>
<proteinExistence type="predicted"/>
<comment type="caution">
    <text evidence="1">The sequence shown here is derived from an EMBL/GenBank/DDBJ whole genome shotgun (WGS) entry which is preliminary data.</text>
</comment>
<dbReference type="Proteomes" id="UP000737171">
    <property type="component" value="Unassembled WGS sequence"/>
</dbReference>
<dbReference type="RefSeq" id="WP_173132487.1">
    <property type="nucleotide sequence ID" value="NZ_JABRWJ010000011.1"/>
</dbReference>
<accession>A0ABX2ES27</accession>
<protein>
    <submittedName>
        <fullName evidence="1">Uncharacterized protein</fullName>
    </submittedName>
</protein>
<organism evidence="1 2">
    <name type="scientific">Pseudaquabacterium terrae</name>
    <dbReference type="NCBI Taxonomy" id="2732868"/>
    <lineage>
        <taxon>Bacteria</taxon>
        <taxon>Pseudomonadati</taxon>
        <taxon>Pseudomonadota</taxon>
        <taxon>Betaproteobacteria</taxon>
        <taxon>Burkholderiales</taxon>
        <taxon>Sphaerotilaceae</taxon>
        <taxon>Pseudaquabacterium</taxon>
    </lineage>
</organism>
<evidence type="ECO:0000313" key="2">
    <source>
        <dbReference type="Proteomes" id="UP000737171"/>
    </source>
</evidence>